<protein>
    <recommendedName>
        <fullName evidence="3">RING-type E3 ubiquitin transferase</fullName>
        <ecNumber evidence="3">2.3.2.27</ecNumber>
    </recommendedName>
</protein>
<dbReference type="InterPro" id="IPR013083">
    <property type="entry name" value="Znf_RING/FYVE/PHD"/>
</dbReference>
<comment type="catalytic activity">
    <reaction evidence="1">
        <text>S-ubiquitinyl-[E2 ubiquitin-conjugating enzyme]-L-cysteine + [acceptor protein]-L-lysine = [E2 ubiquitin-conjugating enzyme]-L-cysteine + N(6)-ubiquitinyl-[acceptor protein]-L-lysine.</text>
        <dbReference type="EC" id="2.3.2.27"/>
    </reaction>
</comment>
<dbReference type="EMBL" id="UZAH01027829">
    <property type="protein sequence ID" value="VDO95348.1"/>
    <property type="molecule type" value="Genomic_DNA"/>
</dbReference>
<keyword evidence="13" id="KW-1185">Reference proteome</keyword>
<dbReference type="EC" id="2.3.2.27" evidence="3"/>
<dbReference type="PANTHER" id="PTHR46076:SF3">
    <property type="entry name" value="E3 UBIQUITIN-PROTEIN LIGASE RING1"/>
    <property type="match status" value="1"/>
</dbReference>
<feature type="region of interest" description="Disordered" evidence="10">
    <location>
        <begin position="224"/>
        <end position="245"/>
    </location>
</feature>
<dbReference type="GO" id="GO:0016567">
    <property type="term" value="P:protein ubiquitination"/>
    <property type="evidence" value="ECO:0007669"/>
    <property type="project" value="UniProtKB-UniPathway"/>
</dbReference>
<evidence type="ECO:0000256" key="7">
    <source>
        <dbReference type="ARBA" id="ARBA00022833"/>
    </source>
</evidence>
<evidence type="ECO:0000256" key="6">
    <source>
        <dbReference type="ARBA" id="ARBA00022771"/>
    </source>
</evidence>
<keyword evidence="4" id="KW-0808">Transferase</keyword>
<evidence type="ECO:0000256" key="3">
    <source>
        <dbReference type="ARBA" id="ARBA00012483"/>
    </source>
</evidence>
<evidence type="ECO:0000313" key="12">
    <source>
        <dbReference type="EMBL" id="VDO95348.1"/>
    </source>
</evidence>
<keyword evidence="9" id="KW-0175">Coiled coil</keyword>
<evidence type="ECO:0000256" key="10">
    <source>
        <dbReference type="SAM" id="MobiDB-lite"/>
    </source>
</evidence>
<dbReference type="SUPFAM" id="SSF57850">
    <property type="entry name" value="RING/U-box"/>
    <property type="match status" value="1"/>
</dbReference>
<reference evidence="12 13" key="1">
    <citation type="submission" date="2018-11" db="EMBL/GenBank/DDBJ databases">
        <authorList>
            <consortium name="Pathogen Informatics"/>
        </authorList>
    </citation>
    <scope>NUCLEOTIDE SEQUENCE [LARGE SCALE GENOMIC DNA]</scope>
</reference>
<dbReference type="AlphaFoldDB" id="A0A183FXE7"/>
<proteinExistence type="predicted"/>
<dbReference type="UniPathway" id="UPA00143"/>
<dbReference type="GO" id="GO:0003682">
    <property type="term" value="F:chromatin binding"/>
    <property type="evidence" value="ECO:0007669"/>
    <property type="project" value="TreeGrafter"/>
</dbReference>
<evidence type="ECO:0000313" key="13">
    <source>
        <dbReference type="Proteomes" id="UP000050761"/>
    </source>
</evidence>
<evidence type="ECO:0000259" key="11">
    <source>
        <dbReference type="PROSITE" id="PS50089"/>
    </source>
</evidence>
<dbReference type="Pfam" id="PF00097">
    <property type="entry name" value="zf-C3HC4"/>
    <property type="match status" value="1"/>
</dbReference>
<feature type="compositionally biased region" description="Low complexity" evidence="10">
    <location>
        <begin position="224"/>
        <end position="235"/>
    </location>
</feature>
<dbReference type="GO" id="GO:0061630">
    <property type="term" value="F:ubiquitin protein ligase activity"/>
    <property type="evidence" value="ECO:0007669"/>
    <property type="project" value="UniProtKB-EC"/>
</dbReference>
<dbReference type="Gene3D" id="3.30.40.10">
    <property type="entry name" value="Zinc/RING finger domain, C3HC4 (zinc finger)"/>
    <property type="match status" value="1"/>
</dbReference>
<keyword evidence="6 8" id="KW-0863">Zinc-finger</keyword>
<feature type="coiled-coil region" evidence="9">
    <location>
        <begin position="142"/>
        <end position="174"/>
    </location>
</feature>
<dbReference type="PROSITE" id="PS50089">
    <property type="entry name" value="ZF_RING_2"/>
    <property type="match status" value="1"/>
</dbReference>
<dbReference type="PROSITE" id="PS00518">
    <property type="entry name" value="ZF_RING_1"/>
    <property type="match status" value="1"/>
</dbReference>
<evidence type="ECO:0000256" key="2">
    <source>
        <dbReference type="ARBA" id="ARBA00004906"/>
    </source>
</evidence>
<dbReference type="WBParaSite" id="HPBE_0001322001-mRNA-1">
    <property type="protein sequence ID" value="HPBE_0001322001-mRNA-1"/>
    <property type="gene ID" value="HPBE_0001322001"/>
</dbReference>
<dbReference type="InterPro" id="IPR043540">
    <property type="entry name" value="RING1/RING2"/>
</dbReference>
<accession>A0A3P8D4F0</accession>
<gene>
    <name evidence="12" type="ORF">HPBE_LOCUS13221</name>
</gene>
<evidence type="ECO:0000256" key="9">
    <source>
        <dbReference type="SAM" id="Coils"/>
    </source>
</evidence>
<feature type="compositionally biased region" description="Polar residues" evidence="10">
    <location>
        <begin position="236"/>
        <end position="245"/>
    </location>
</feature>
<dbReference type="InterPro" id="IPR018957">
    <property type="entry name" value="Znf_C3HC4_RING-type"/>
</dbReference>
<comment type="pathway">
    <text evidence="2">Protein modification; protein ubiquitination.</text>
</comment>
<dbReference type="PANTHER" id="PTHR46076">
    <property type="entry name" value="E3 UBIQUITIN-PROTEIN LIGASE RING1 / RING 2 FAMILY MEMBER"/>
    <property type="match status" value="1"/>
</dbReference>
<dbReference type="InterPro" id="IPR017907">
    <property type="entry name" value="Znf_RING_CS"/>
</dbReference>
<keyword evidence="5" id="KW-0479">Metal-binding</keyword>
<dbReference type="OrthoDB" id="337575at2759"/>
<dbReference type="GO" id="GO:0000151">
    <property type="term" value="C:ubiquitin ligase complex"/>
    <property type="evidence" value="ECO:0007669"/>
    <property type="project" value="InterPro"/>
</dbReference>
<evidence type="ECO:0000256" key="5">
    <source>
        <dbReference type="ARBA" id="ARBA00022723"/>
    </source>
</evidence>
<evidence type="ECO:0000256" key="1">
    <source>
        <dbReference type="ARBA" id="ARBA00000900"/>
    </source>
</evidence>
<feature type="domain" description="RING-type" evidence="11">
    <location>
        <begin position="43"/>
        <end position="68"/>
    </location>
</feature>
<dbReference type="InterPro" id="IPR001841">
    <property type="entry name" value="Znf_RING"/>
</dbReference>
<sequence>MLKMWTPSKKEETLKKMSSRKSAYVLATIGTSLYLGKCLSDSECLHRFCAECITTALFRGNKECPTCRKKLVSKRSLRPDPNFDSLIAKVSTTLTYLNHVSLEARWLKYEYQIWPDRKTYEDLQSVASEKFAAQTNMDALRNSIEEGIKEELQAELDELEEVEIENENDDIEQESKSDDDSTITTLPFFVLVPLLVNFFTADSTSSTYSSSGASSLDSSLPSSSLSLSDCSDDPSPQTLINGSPNGTPGVEVGGIAFFVASIGKRCFVTSRCFLNCSISEHNTTYDVIRKQRRYCTHECYECQCYNVGFISSDRRIAAKL</sequence>
<dbReference type="GO" id="GO:0008270">
    <property type="term" value="F:zinc ion binding"/>
    <property type="evidence" value="ECO:0007669"/>
    <property type="project" value="UniProtKB-KW"/>
</dbReference>
<accession>A0A183FXE7</accession>
<dbReference type="GO" id="GO:0031519">
    <property type="term" value="C:PcG protein complex"/>
    <property type="evidence" value="ECO:0007669"/>
    <property type="project" value="TreeGrafter"/>
</dbReference>
<keyword evidence="7" id="KW-0862">Zinc</keyword>
<evidence type="ECO:0000256" key="8">
    <source>
        <dbReference type="PROSITE-ProRule" id="PRU00175"/>
    </source>
</evidence>
<evidence type="ECO:0000256" key="4">
    <source>
        <dbReference type="ARBA" id="ARBA00022679"/>
    </source>
</evidence>
<evidence type="ECO:0000313" key="14">
    <source>
        <dbReference type="WBParaSite" id="HPBE_0001322001-mRNA-1"/>
    </source>
</evidence>
<name>A0A183FXE7_HELPZ</name>
<organism evidence="13 14">
    <name type="scientific">Heligmosomoides polygyrus</name>
    <name type="common">Parasitic roundworm</name>
    <dbReference type="NCBI Taxonomy" id="6339"/>
    <lineage>
        <taxon>Eukaryota</taxon>
        <taxon>Metazoa</taxon>
        <taxon>Ecdysozoa</taxon>
        <taxon>Nematoda</taxon>
        <taxon>Chromadorea</taxon>
        <taxon>Rhabditida</taxon>
        <taxon>Rhabditina</taxon>
        <taxon>Rhabditomorpha</taxon>
        <taxon>Strongyloidea</taxon>
        <taxon>Heligmosomidae</taxon>
        <taxon>Heligmosomoides</taxon>
    </lineage>
</organism>
<dbReference type="Proteomes" id="UP000050761">
    <property type="component" value="Unassembled WGS sequence"/>
</dbReference>
<reference evidence="14" key="2">
    <citation type="submission" date="2019-09" db="UniProtKB">
        <authorList>
            <consortium name="WormBaseParasite"/>
        </authorList>
    </citation>
    <scope>IDENTIFICATION</scope>
</reference>